<evidence type="ECO:0000313" key="3">
    <source>
        <dbReference type="Proteomes" id="UP000602510"/>
    </source>
</evidence>
<evidence type="ECO:0000313" key="1">
    <source>
        <dbReference type="EMBL" id="KAF4035045.1"/>
    </source>
</evidence>
<dbReference type="AlphaFoldDB" id="A0A833WHJ1"/>
<dbReference type="Proteomes" id="UP000704712">
    <property type="component" value="Unassembled WGS sequence"/>
</dbReference>
<organism evidence="1 3">
    <name type="scientific">Phytophthora infestans</name>
    <name type="common">Potato late blight agent</name>
    <name type="synonym">Botrytis infestans</name>
    <dbReference type="NCBI Taxonomy" id="4787"/>
    <lineage>
        <taxon>Eukaryota</taxon>
        <taxon>Sar</taxon>
        <taxon>Stramenopiles</taxon>
        <taxon>Oomycota</taxon>
        <taxon>Peronosporomycetes</taxon>
        <taxon>Peronosporales</taxon>
        <taxon>Peronosporaceae</taxon>
        <taxon>Phytophthora</taxon>
    </lineage>
</organism>
<dbReference type="EMBL" id="JAACNO010002256">
    <property type="protein sequence ID" value="KAF4134794.1"/>
    <property type="molecule type" value="Genomic_DNA"/>
</dbReference>
<protein>
    <submittedName>
        <fullName evidence="1">Uncharacterized protein</fullName>
    </submittedName>
</protein>
<sequence length="186" mass="20096">MSTVSCITVEANDPWALATTVVTTVVPGPGSMLPGCDGVDARETSRGNLHCESRRQAWPAIYHWASDHLRVPHVSQRGPAPLEEDLFLPSDAPYLQLLLPHNGYADGHGRRIWALRVVGVVAQLVCPTVHGAADGAMMAIKTLTPKPLQRAHICCGAFTVLGKPDCKTHPVPILRTHVLAPLRWGD</sequence>
<evidence type="ECO:0000313" key="2">
    <source>
        <dbReference type="EMBL" id="KAF4134794.1"/>
    </source>
</evidence>
<accession>A0A833WHJ1</accession>
<dbReference type="Proteomes" id="UP000602510">
    <property type="component" value="Unassembled WGS sequence"/>
</dbReference>
<proteinExistence type="predicted"/>
<comment type="caution">
    <text evidence="1">The sequence shown here is derived from an EMBL/GenBank/DDBJ whole genome shotgun (WGS) entry which is preliminary data.</text>
</comment>
<dbReference type="EMBL" id="WSZM01000331">
    <property type="protein sequence ID" value="KAF4035045.1"/>
    <property type="molecule type" value="Genomic_DNA"/>
</dbReference>
<keyword evidence="3" id="KW-1185">Reference proteome</keyword>
<gene>
    <name evidence="1" type="ORF">GN244_ATG12811</name>
    <name evidence="2" type="ORF">GN958_ATG16050</name>
</gene>
<reference evidence="1" key="1">
    <citation type="submission" date="2020-04" db="EMBL/GenBank/DDBJ databases">
        <title>Hybrid Assembly of Korean Phytophthora infestans isolates.</title>
        <authorList>
            <person name="Prokchorchik M."/>
            <person name="Lee Y."/>
            <person name="Seo J."/>
            <person name="Cho J.-H."/>
            <person name="Park Y.-E."/>
            <person name="Jang D.-C."/>
            <person name="Im J.-S."/>
            <person name="Choi J.-G."/>
            <person name="Park H.-J."/>
            <person name="Lee G.-B."/>
            <person name="Lee Y.-G."/>
            <person name="Hong S.-Y."/>
            <person name="Cho K."/>
            <person name="Sohn K.H."/>
        </authorList>
    </citation>
    <scope>NUCLEOTIDE SEQUENCE</scope>
    <source>
        <strain evidence="1">KR_1_A1</strain>
        <strain evidence="2">KR_2_A2</strain>
    </source>
</reference>
<name>A0A833WHJ1_PHYIN</name>